<evidence type="ECO:0000256" key="9">
    <source>
        <dbReference type="ARBA" id="ARBA00022989"/>
    </source>
</evidence>
<keyword evidence="4" id="KW-0132">Cell division</keyword>
<keyword evidence="7" id="KW-0159">Chromosome partition</keyword>
<keyword evidence="8 14" id="KW-0067">ATP-binding</keyword>
<name>A0A2M7CIL2_9BACT</name>
<dbReference type="InterPro" id="IPR036388">
    <property type="entry name" value="WH-like_DNA-bd_sf"/>
</dbReference>
<dbReference type="PROSITE" id="PS50901">
    <property type="entry name" value="FTSK"/>
    <property type="match status" value="1"/>
</dbReference>
<dbReference type="GO" id="GO:0003677">
    <property type="term" value="F:DNA binding"/>
    <property type="evidence" value="ECO:0007669"/>
    <property type="project" value="UniProtKB-KW"/>
</dbReference>
<comment type="subunit">
    <text evidence="13">Homohexamer. Forms a ring that surrounds DNA.</text>
</comment>
<evidence type="ECO:0000256" key="5">
    <source>
        <dbReference type="ARBA" id="ARBA00022692"/>
    </source>
</evidence>
<dbReference type="InterPro" id="IPR027417">
    <property type="entry name" value="P-loop_NTPase"/>
</dbReference>
<dbReference type="Proteomes" id="UP000229966">
    <property type="component" value="Unassembled WGS sequence"/>
</dbReference>
<gene>
    <name evidence="18" type="ORF">COS38_01300</name>
</gene>
<keyword evidence="12" id="KW-0131">Cell cycle</keyword>
<dbReference type="SMART" id="SM00843">
    <property type="entry name" value="Ftsk_gamma"/>
    <property type="match status" value="1"/>
</dbReference>
<proteinExistence type="inferred from homology"/>
<comment type="similarity">
    <text evidence="2">Belongs to the FtsK/SpoIIIE/SftA family.</text>
</comment>
<keyword evidence="10" id="KW-0238">DNA-binding</keyword>
<dbReference type="GO" id="GO:0005886">
    <property type="term" value="C:plasma membrane"/>
    <property type="evidence" value="ECO:0007669"/>
    <property type="project" value="UniProtKB-SubCell"/>
</dbReference>
<evidence type="ECO:0000313" key="19">
    <source>
        <dbReference type="Proteomes" id="UP000229966"/>
    </source>
</evidence>
<dbReference type="SMART" id="SM00382">
    <property type="entry name" value="AAA"/>
    <property type="match status" value="1"/>
</dbReference>
<dbReference type="GO" id="GO:0051301">
    <property type="term" value="P:cell division"/>
    <property type="evidence" value="ECO:0007669"/>
    <property type="project" value="UniProtKB-KW"/>
</dbReference>
<keyword evidence="11 16" id="KW-0472">Membrane</keyword>
<evidence type="ECO:0000256" key="2">
    <source>
        <dbReference type="ARBA" id="ARBA00006474"/>
    </source>
</evidence>
<feature type="transmembrane region" description="Helical" evidence="16">
    <location>
        <begin position="97"/>
        <end position="119"/>
    </location>
</feature>
<dbReference type="PANTHER" id="PTHR22683:SF41">
    <property type="entry name" value="DNA TRANSLOCASE FTSK"/>
    <property type="match status" value="1"/>
</dbReference>
<evidence type="ECO:0000256" key="12">
    <source>
        <dbReference type="ARBA" id="ARBA00023306"/>
    </source>
</evidence>
<dbReference type="InterPro" id="IPR002543">
    <property type="entry name" value="FtsK_dom"/>
</dbReference>
<feature type="compositionally biased region" description="Basic and acidic residues" evidence="15">
    <location>
        <begin position="682"/>
        <end position="694"/>
    </location>
</feature>
<evidence type="ECO:0000256" key="16">
    <source>
        <dbReference type="SAM" id="Phobius"/>
    </source>
</evidence>
<dbReference type="CDD" id="cd01127">
    <property type="entry name" value="TrwB_TraG_TraD_VirD4"/>
    <property type="match status" value="1"/>
</dbReference>
<dbReference type="Pfam" id="PF17854">
    <property type="entry name" value="FtsK_alpha"/>
    <property type="match status" value="1"/>
</dbReference>
<dbReference type="Gene3D" id="3.30.980.40">
    <property type="match status" value="1"/>
</dbReference>
<evidence type="ECO:0000256" key="3">
    <source>
        <dbReference type="ARBA" id="ARBA00022475"/>
    </source>
</evidence>
<dbReference type="InterPro" id="IPR036390">
    <property type="entry name" value="WH_DNA-bd_sf"/>
</dbReference>
<protein>
    <recommendedName>
        <fullName evidence="17">FtsK domain-containing protein</fullName>
    </recommendedName>
</protein>
<keyword evidence="9 16" id="KW-1133">Transmembrane helix</keyword>
<sequence>MGRKRKYHKHSQDAWYQKFDWSLDPQTKREIFSVAFIALGMILIFSIFGFAGVIGQKSFAIMSDLFGLGAFVVPFAFLALGYFLWKARELNIKATTIIGIVALFALVPSLFAHSGGIIGSGIYQIFVNLFGAVLAIILNICLTIIFLLLSTNLSWRQLREWSASDESKEPTTNESSVSVFETVRDHFRRKPKEPNEAPAQASIFASPRTRDRDWQFPPLDLLSASPTRATAGNITRNVEIIQKTLKDFNVNVTMGDVNIGPTVTQYTLKPHEGVKLNQIVARANDLALTLASHPIRIEAPIPGKAAVGVEVPNKVPATVTLREVLESETFKKNKTGLILGLGRDVSGKPLAVDLSKMPHLLIAGATGSGKSNFINAIVLTLLFQNSPTDIRMILVDPKRVEFTMYNGIPHLMTPVVTEVKKTINTLKWAVAEMEKRFKLFAETHKRNITEYNQNPTAGHMPYIVIVIDELADLMTQAANEVEGAIVRLSQMARATGIHLIVATQRPSVDVITGLIKANIPTRIAFAVASQIDSRTILDNSGAEKLLGNGDMLFQSADFGKPRRVQSPLILDKEIKAVSNFLKREGEATYDESISEYKTTGRSGMPTSEEDIDDDLYEETKDIIIAAGKASASLLQRRLRIGYARAARLLDILESQGIIGPQEGSKPREVLTKSLDIMPGNEPHQEREREFRNKH</sequence>
<dbReference type="EMBL" id="PEUM01000034">
    <property type="protein sequence ID" value="PIV25491.1"/>
    <property type="molecule type" value="Genomic_DNA"/>
</dbReference>
<comment type="caution">
    <text evidence="18">The sequence shown here is derived from an EMBL/GenBank/DDBJ whole genome shotgun (WGS) entry which is preliminary data.</text>
</comment>
<dbReference type="Pfam" id="PF13491">
    <property type="entry name" value="FtsK_4TM"/>
    <property type="match status" value="1"/>
</dbReference>
<dbReference type="SUPFAM" id="SSF52540">
    <property type="entry name" value="P-loop containing nucleoside triphosphate hydrolases"/>
    <property type="match status" value="1"/>
</dbReference>
<evidence type="ECO:0000313" key="18">
    <source>
        <dbReference type="EMBL" id="PIV25491.1"/>
    </source>
</evidence>
<evidence type="ECO:0000256" key="4">
    <source>
        <dbReference type="ARBA" id="ARBA00022618"/>
    </source>
</evidence>
<dbReference type="Gene3D" id="1.10.10.10">
    <property type="entry name" value="Winged helix-like DNA-binding domain superfamily/Winged helix DNA-binding domain"/>
    <property type="match status" value="1"/>
</dbReference>
<evidence type="ECO:0000256" key="14">
    <source>
        <dbReference type="PROSITE-ProRule" id="PRU00289"/>
    </source>
</evidence>
<dbReference type="Gene3D" id="3.40.50.300">
    <property type="entry name" value="P-loop containing nucleotide triphosphate hydrolases"/>
    <property type="match status" value="1"/>
</dbReference>
<reference evidence="19" key="1">
    <citation type="submission" date="2017-09" db="EMBL/GenBank/DDBJ databases">
        <title>Depth-based differentiation of microbial function through sediment-hosted aquifers and enrichment of novel symbionts in the deep terrestrial subsurface.</title>
        <authorList>
            <person name="Probst A.J."/>
            <person name="Ladd B."/>
            <person name="Jarett J.K."/>
            <person name="Geller-Mcgrath D.E."/>
            <person name="Sieber C.M.K."/>
            <person name="Emerson J.B."/>
            <person name="Anantharaman K."/>
            <person name="Thomas B.C."/>
            <person name="Malmstrom R."/>
            <person name="Stieglmeier M."/>
            <person name="Klingl A."/>
            <person name="Woyke T."/>
            <person name="Ryan C.M."/>
            <person name="Banfield J.F."/>
        </authorList>
    </citation>
    <scope>NUCLEOTIDE SEQUENCE [LARGE SCALE GENOMIC DNA]</scope>
</reference>
<organism evidence="18 19">
    <name type="scientific">Candidatus Berkelbacteria bacterium CG03_land_8_20_14_0_80_40_36</name>
    <dbReference type="NCBI Taxonomy" id="1974509"/>
    <lineage>
        <taxon>Bacteria</taxon>
        <taxon>Candidatus Berkelbacteria</taxon>
    </lineage>
</organism>
<keyword evidence="3" id="KW-1003">Cell membrane</keyword>
<evidence type="ECO:0000256" key="7">
    <source>
        <dbReference type="ARBA" id="ARBA00022829"/>
    </source>
</evidence>
<comment type="subcellular location">
    <subcellularLocation>
        <location evidence="1">Cell membrane</location>
        <topology evidence="1">Multi-pass membrane protein</topology>
    </subcellularLocation>
</comment>
<dbReference type="GO" id="GO:0007059">
    <property type="term" value="P:chromosome segregation"/>
    <property type="evidence" value="ECO:0007669"/>
    <property type="project" value="UniProtKB-KW"/>
</dbReference>
<evidence type="ECO:0000256" key="10">
    <source>
        <dbReference type="ARBA" id="ARBA00023125"/>
    </source>
</evidence>
<dbReference type="SUPFAM" id="SSF46785">
    <property type="entry name" value="Winged helix' DNA-binding domain"/>
    <property type="match status" value="1"/>
</dbReference>
<dbReference type="InterPro" id="IPR003593">
    <property type="entry name" value="AAA+_ATPase"/>
</dbReference>
<evidence type="ECO:0000256" key="11">
    <source>
        <dbReference type="ARBA" id="ARBA00023136"/>
    </source>
</evidence>
<dbReference type="InterPro" id="IPR050206">
    <property type="entry name" value="FtsK/SpoIIIE/SftA"/>
</dbReference>
<evidence type="ECO:0000256" key="1">
    <source>
        <dbReference type="ARBA" id="ARBA00004651"/>
    </source>
</evidence>
<evidence type="ECO:0000256" key="15">
    <source>
        <dbReference type="SAM" id="MobiDB-lite"/>
    </source>
</evidence>
<accession>A0A2M7CIL2</accession>
<evidence type="ECO:0000256" key="6">
    <source>
        <dbReference type="ARBA" id="ARBA00022741"/>
    </source>
</evidence>
<feature type="binding site" evidence="14">
    <location>
        <begin position="364"/>
        <end position="371"/>
    </location>
    <ligand>
        <name>ATP</name>
        <dbReference type="ChEBI" id="CHEBI:30616"/>
    </ligand>
</feature>
<feature type="transmembrane region" description="Helical" evidence="16">
    <location>
        <begin position="31"/>
        <end position="54"/>
    </location>
</feature>
<dbReference type="GO" id="GO:0005524">
    <property type="term" value="F:ATP binding"/>
    <property type="evidence" value="ECO:0007669"/>
    <property type="project" value="UniProtKB-UniRule"/>
</dbReference>
<dbReference type="InterPro" id="IPR018541">
    <property type="entry name" value="Ftsk_gamma"/>
</dbReference>
<dbReference type="InterPro" id="IPR025199">
    <property type="entry name" value="FtsK_4TM"/>
</dbReference>
<keyword evidence="5 16" id="KW-0812">Transmembrane</keyword>
<dbReference type="InterPro" id="IPR041027">
    <property type="entry name" value="FtsK_alpha"/>
</dbReference>
<dbReference type="Pfam" id="PF09397">
    <property type="entry name" value="FtsK_gamma"/>
    <property type="match status" value="1"/>
</dbReference>
<feature type="transmembrane region" description="Helical" evidence="16">
    <location>
        <begin position="125"/>
        <end position="149"/>
    </location>
</feature>
<evidence type="ECO:0000256" key="13">
    <source>
        <dbReference type="ARBA" id="ARBA00025923"/>
    </source>
</evidence>
<keyword evidence="6 14" id="KW-0547">Nucleotide-binding</keyword>
<dbReference type="Pfam" id="PF01580">
    <property type="entry name" value="FtsK_SpoIIIE"/>
    <property type="match status" value="1"/>
</dbReference>
<evidence type="ECO:0000259" key="17">
    <source>
        <dbReference type="PROSITE" id="PS50901"/>
    </source>
</evidence>
<feature type="transmembrane region" description="Helical" evidence="16">
    <location>
        <begin position="66"/>
        <end position="85"/>
    </location>
</feature>
<evidence type="ECO:0000256" key="8">
    <source>
        <dbReference type="ARBA" id="ARBA00022840"/>
    </source>
</evidence>
<feature type="region of interest" description="Disordered" evidence="15">
    <location>
        <begin position="660"/>
        <end position="694"/>
    </location>
</feature>
<dbReference type="PANTHER" id="PTHR22683">
    <property type="entry name" value="SPORULATION PROTEIN RELATED"/>
    <property type="match status" value="1"/>
</dbReference>
<dbReference type="AlphaFoldDB" id="A0A2M7CIL2"/>
<feature type="domain" description="FtsK" evidence="17">
    <location>
        <begin position="347"/>
        <end position="534"/>
    </location>
</feature>